<dbReference type="AlphaFoldDB" id="A0A7W4QDR3"/>
<evidence type="ECO:0000259" key="5">
    <source>
        <dbReference type="PROSITE" id="PS50949"/>
    </source>
</evidence>
<protein>
    <submittedName>
        <fullName evidence="6">HTH-type transcriptional regulator GmuR</fullName>
    </submittedName>
</protein>
<keyword evidence="2" id="KW-0805">Transcription regulation</keyword>
<dbReference type="InterPro" id="IPR028978">
    <property type="entry name" value="Chorismate_lyase_/UTRA_dom_sf"/>
</dbReference>
<dbReference type="InterPro" id="IPR036390">
    <property type="entry name" value="WH_DNA-bd_sf"/>
</dbReference>
<evidence type="ECO:0000313" key="6">
    <source>
        <dbReference type="EMBL" id="QOY26125.1"/>
    </source>
</evidence>
<dbReference type="FunFam" id="3.40.1410.10:FF:000008">
    <property type="entry name" value="Transcriptional regulator, GntR family"/>
    <property type="match status" value="1"/>
</dbReference>
<dbReference type="Gene3D" id="3.40.1410.10">
    <property type="entry name" value="Chorismate lyase-like"/>
    <property type="match status" value="1"/>
</dbReference>
<sequence length="238" mass="27291">MNKYEKIANEMRKRIKSSVYDIDQPIPDEKTLAAEFGCSRMTMKRALDTLAAEGMLFRKRGHGTFIIQSAMQDEHVHVVSNEILGLSNLLKGKDIKSKVIRFEVQFPSQDVAAHLAIDEKTPVYYVVRLRIVEGEPYVLEKTYMPASLIPGINDEVLNHSIYDHITRELQLKIAGSHRKIRACKSDDMDQQYLGCRPDDPILEVEHVGFLDNGTPFEYSFSRHRHDKFVVTSVNIKRS</sequence>
<dbReference type="PRINTS" id="PR00035">
    <property type="entry name" value="HTHGNTR"/>
</dbReference>
<dbReference type="SMART" id="SM00866">
    <property type="entry name" value="UTRA"/>
    <property type="match status" value="1"/>
</dbReference>
<evidence type="ECO:0000313" key="7">
    <source>
        <dbReference type="Proteomes" id="UP000587477"/>
    </source>
</evidence>
<feature type="domain" description="HTH gntR-type" evidence="5">
    <location>
        <begin position="1"/>
        <end position="69"/>
    </location>
</feature>
<dbReference type="InterPro" id="IPR000524">
    <property type="entry name" value="Tscrpt_reg_HTH_GntR"/>
</dbReference>
<proteinExistence type="predicted"/>
<dbReference type="InterPro" id="IPR036388">
    <property type="entry name" value="WH-like_DNA-bd_sf"/>
</dbReference>
<dbReference type="RefSeq" id="WP_014417057.1">
    <property type="nucleotide sequence ID" value="NZ_CP020805.1"/>
</dbReference>
<evidence type="ECO:0000256" key="4">
    <source>
        <dbReference type="ARBA" id="ARBA00023163"/>
    </source>
</evidence>
<dbReference type="Gene3D" id="1.10.10.10">
    <property type="entry name" value="Winged helix-like DNA-binding domain superfamily/Winged helix DNA-binding domain"/>
    <property type="match status" value="1"/>
</dbReference>
<dbReference type="InterPro" id="IPR011663">
    <property type="entry name" value="UTRA"/>
</dbReference>
<dbReference type="SUPFAM" id="SSF46785">
    <property type="entry name" value="Winged helix' DNA-binding domain"/>
    <property type="match status" value="1"/>
</dbReference>
<dbReference type="PROSITE" id="PS50949">
    <property type="entry name" value="HTH_GNTR"/>
    <property type="match status" value="1"/>
</dbReference>
<dbReference type="Pfam" id="PF07702">
    <property type="entry name" value="UTRA"/>
    <property type="match status" value="1"/>
</dbReference>
<evidence type="ECO:0000256" key="3">
    <source>
        <dbReference type="ARBA" id="ARBA00023125"/>
    </source>
</evidence>
<reference evidence="7" key="1">
    <citation type="submission" date="2020-10" db="EMBL/GenBank/DDBJ databases">
        <title>Complete genome sequence of Bacillus velezensis NST6.</title>
        <authorList>
            <person name="Choi J."/>
        </authorList>
    </citation>
    <scope>NUCLEOTIDE SEQUENCE [LARGE SCALE GENOMIC DNA]</scope>
    <source>
        <strain evidence="7">NST6</strain>
    </source>
</reference>
<dbReference type="SMART" id="SM00345">
    <property type="entry name" value="HTH_GNTR"/>
    <property type="match status" value="1"/>
</dbReference>
<keyword evidence="4" id="KW-0804">Transcription</keyword>
<evidence type="ECO:0000256" key="2">
    <source>
        <dbReference type="ARBA" id="ARBA00023015"/>
    </source>
</evidence>
<name>A0A7W4QDR3_BACVE</name>
<gene>
    <name evidence="6" type="primary">gmuR</name>
    <name evidence="6" type="ORF">BACVE_001081</name>
</gene>
<evidence type="ECO:0000256" key="1">
    <source>
        <dbReference type="ARBA" id="ARBA00022491"/>
    </source>
</evidence>
<dbReference type="GO" id="GO:0045892">
    <property type="term" value="P:negative regulation of DNA-templated transcription"/>
    <property type="evidence" value="ECO:0007669"/>
    <property type="project" value="TreeGrafter"/>
</dbReference>
<organism evidence="6 7">
    <name type="scientific">Bacillus velezensis</name>
    <dbReference type="NCBI Taxonomy" id="492670"/>
    <lineage>
        <taxon>Bacteria</taxon>
        <taxon>Bacillati</taxon>
        <taxon>Bacillota</taxon>
        <taxon>Bacilli</taxon>
        <taxon>Bacillales</taxon>
        <taxon>Bacillaceae</taxon>
        <taxon>Bacillus</taxon>
        <taxon>Bacillus amyloliquefaciens group</taxon>
    </lineage>
</organism>
<dbReference type="FunFam" id="1.10.10.10:FF:000079">
    <property type="entry name" value="GntR family transcriptional regulator"/>
    <property type="match status" value="1"/>
</dbReference>
<dbReference type="EMBL" id="CP063687">
    <property type="protein sequence ID" value="QOY26125.1"/>
    <property type="molecule type" value="Genomic_DNA"/>
</dbReference>
<keyword evidence="3" id="KW-0238">DNA-binding</keyword>
<keyword evidence="1" id="KW-0678">Repressor</keyword>
<dbReference type="PANTHER" id="PTHR44846:SF5">
    <property type="entry name" value="HTH-TYPE TRANSCRIPTIONAL REGULATOR GMUR"/>
    <property type="match status" value="1"/>
</dbReference>
<dbReference type="InterPro" id="IPR050679">
    <property type="entry name" value="Bact_HTH_transcr_reg"/>
</dbReference>
<dbReference type="PANTHER" id="PTHR44846">
    <property type="entry name" value="MANNOSYL-D-GLYCERATE TRANSPORT/METABOLISM SYSTEM REPRESSOR MNGR-RELATED"/>
    <property type="match status" value="1"/>
</dbReference>
<dbReference type="GO" id="GO:0003700">
    <property type="term" value="F:DNA-binding transcription factor activity"/>
    <property type="evidence" value="ECO:0007669"/>
    <property type="project" value="InterPro"/>
</dbReference>
<dbReference type="GO" id="GO:0003677">
    <property type="term" value="F:DNA binding"/>
    <property type="evidence" value="ECO:0007669"/>
    <property type="project" value="UniProtKB-KW"/>
</dbReference>
<dbReference type="SUPFAM" id="SSF64288">
    <property type="entry name" value="Chorismate lyase-like"/>
    <property type="match status" value="1"/>
</dbReference>
<dbReference type="CDD" id="cd07377">
    <property type="entry name" value="WHTH_GntR"/>
    <property type="match status" value="1"/>
</dbReference>
<accession>A0A7W4QDR3</accession>
<dbReference type="Pfam" id="PF00392">
    <property type="entry name" value="GntR"/>
    <property type="match status" value="1"/>
</dbReference>
<dbReference type="Proteomes" id="UP000587477">
    <property type="component" value="Chromosome"/>
</dbReference>